<reference evidence="1 2" key="1">
    <citation type="submission" date="2016-02" db="EMBL/GenBank/DDBJ databases">
        <title>Ulvibacter sp. LPB0005, isolated from Thais luteostoma.</title>
        <authorList>
            <person name="Shin S.-K."/>
            <person name="Yi H."/>
        </authorList>
    </citation>
    <scope>NUCLEOTIDE SEQUENCE [LARGE SCALE GENOMIC DNA]</scope>
    <source>
        <strain evidence="1 2">LPB0005</strain>
    </source>
</reference>
<organism evidence="1 2">
    <name type="scientific">Cochleicola gelatinilyticus</name>
    <dbReference type="NCBI Taxonomy" id="1763537"/>
    <lineage>
        <taxon>Bacteria</taxon>
        <taxon>Pseudomonadati</taxon>
        <taxon>Bacteroidota</taxon>
        <taxon>Flavobacteriia</taxon>
        <taxon>Flavobacteriales</taxon>
        <taxon>Flavobacteriaceae</taxon>
        <taxon>Cochleicola</taxon>
    </lineage>
</organism>
<gene>
    <name evidence="1" type="ORF">ULVI_00265</name>
</gene>
<proteinExistence type="predicted"/>
<protein>
    <submittedName>
        <fullName evidence="1">Uncharacterized protein</fullName>
    </submittedName>
</protein>
<dbReference type="InterPro" id="IPR016181">
    <property type="entry name" value="Acyl_CoA_acyltransferase"/>
</dbReference>
<dbReference type="OrthoDB" id="9808687at2"/>
<evidence type="ECO:0000313" key="1">
    <source>
        <dbReference type="EMBL" id="OAB81867.1"/>
    </source>
</evidence>
<keyword evidence="2" id="KW-1185">Reference proteome</keyword>
<dbReference type="Proteomes" id="UP000077013">
    <property type="component" value="Unassembled WGS sequence"/>
</dbReference>
<comment type="caution">
    <text evidence="1">The sequence shown here is derived from an EMBL/GenBank/DDBJ whole genome shotgun (WGS) entry which is preliminary data.</text>
</comment>
<dbReference type="STRING" id="1763537.ULVI_00265"/>
<sequence>MASAKNATFLFHRNFMEYHSDRFTDHSLLVFKGGKLVAVLPANLNNGELHSHQGLTYGGLVFSAKLKMKDTSEVFKAVLQYLASEGIKKLHLKLLPNIYHSIPGGELPYLLQLTEAVRTRVDVSSTIDLRMPFKIQSNRTEGVRKAERHGLTISEGTNFTPFWNEILIPNLAQRHDAAPVHSAKEITMLAGNFPEHIWQFNVMKDDKIVAGATIFETKHVAHAQYISANADKQTLGSLDFLFDYLLNDRFRSKPYFDFGTSNEAAGTKVNEGLLYWKECFGARSVVHETYVVDTANYTNLEDIFI</sequence>
<dbReference type="AlphaFoldDB" id="A0A167KGI1"/>
<name>A0A167KGI1_9FLAO</name>
<evidence type="ECO:0000313" key="2">
    <source>
        <dbReference type="Proteomes" id="UP000077013"/>
    </source>
</evidence>
<accession>A0A167KGI1</accession>
<dbReference type="Gene3D" id="3.40.630.30">
    <property type="match status" value="1"/>
</dbReference>
<dbReference type="SUPFAM" id="SSF55729">
    <property type="entry name" value="Acyl-CoA N-acyltransferases (Nat)"/>
    <property type="match status" value="1"/>
</dbReference>
<dbReference type="EMBL" id="LRXL01000001">
    <property type="protein sequence ID" value="OAB81867.1"/>
    <property type="molecule type" value="Genomic_DNA"/>
</dbReference>